<keyword evidence="3" id="KW-1003">Cell membrane</keyword>
<dbReference type="Gene3D" id="3.40.50.300">
    <property type="entry name" value="P-loop containing nucleotide triphosphate hydrolases"/>
    <property type="match status" value="1"/>
</dbReference>
<dbReference type="CDD" id="cd03293">
    <property type="entry name" value="ABC_NrtD_SsuB_transporters"/>
    <property type="match status" value="1"/>
</dbReference>
<accession>A0A4Y9SGF7</accession>
<gene>
    <name evidence="7" type="ORF">E4L98_11600</name>
</gene>
<dbReference type="PANTHER" id="PTHR42788:SF13">
    <property type="entry name" value="ALIPHATIC SULFONATES IMPORT ATP-BINDING PROTEIN SSUB"/>
    <property type="match status" value="1"/>
</dbReference>
<dbReference type="RefSeq" id="WP_135201719.1">
    <property type="nucleotide sequence ID" value="NZ_SPVG01000116.1"/>
</dbReference>
<reference evidence="7 8" key="1">
    <citation type="submission" date="2019-03" db="EMBL/GenBank/DDBJ databases">
        <title>Draft Genome Sequence of Duganella callidus sp. nov., a Novel Duganella Species Isolated from Cultivated Soil.</title>
        <authorList>
            <person name="Raths R."/>
            <person name="Peta V."/>
            <person name="Bucking H."/>
        </authorList>
    </citation>
    <scope>NUCLEOTIDE SEQUENCE [LARGE SCALE GENOMIC DNA]</scope>
    <source>
        <strain evidence="7 8">DN04</strain>
    </source>
</reference>
<dbReference type="GO" id="GO:0016887">
    <property type="term" value="F:ATP hydrolysis activity"/>
    <property type="evidence" value="ECO:0007669"/>
    <property type="project" value="InterPro"/>
</dbReference>
<dbReference type="PROSITE" id="PS50893">
    <property type="entry name" value="ABC_TRANSPORTER_2"/>
    <property type="match status" value="1"/>
</dbReference>
<dbReference type="InterPro" id="IPR027417">
    <property type="entry name" value="P-loop_NTPase"/>
</dbReference>
<evidence type="ECO:0000256" key="4">
    <source>
        <dbReference type="ARBA" id="ARBA00022741"/>
    </source>
</evidence>
<dbReference type="InterPro" id="IPR003439">
    <property type="entry name" value="ABC_transporter-like_ATP-bd"/>
</dbReference>
<dbReference type="SUPFAM" id="SSF52540">
    <property type="entry name" value="P-loop containing nucleoside triphosphate hydrolases"/>
    <property type="match status" value="1"/>
</dbReference>
<keyword evidence="2" id="KW-0813">Transport</keyword>
<organism evidence="7 8">
    <name type="scientific">Duganella callida</name>
    <dbReference type="NCBI Taxonomy" id="2561932"/>
    <lineage>
        <taxon>Bacteria</taxon>
        <taxon>Pseudomonadati</taxon>
        <taxon>Pseudomonadota</taxon>
        <taxon>Betaproteobacteria</taxon>
        <taxon>Burkholderiales</taxon>
        <taxon>Oxalobacteraceae</taxon>
        <taxon>Telluria group</taxon>
        <taxon>Duganella</taxon>
    </lineage>
</organism>
<proteinExistence type="inferred from homology"/>
<dbReference type="AlphaFoldDB" id="A0A4Y9SGF7"/>
<keyword evidence="3" id="KW-0472">Membrane</keyword>
<dbReference type="Proteomes" id="UP000297729">
    <property type="component" value="Unassembled WGS sequence"/>
</dbReference>
<sequence length="300" mass="32344">MNAPINFTASQLLPAAPQRAARSGSLHIEHVSKSFQLAGGPLLVLDDISLTVAPGEFVAIVGGSGCGKSTLLRLLAGLDTDYQGRLLHDGRPIAGTSLQRGLVFQDHRLFPWLTVEQNVALSFTNTSVPAAERKQRVAAEIARVGLDGFADAYPHQLSGGMSQRAAIARALVGRPDVLLLDEPLGALDALTRVRLQQELRRLWQDEGITMVMVTHDIEEAVYLADRIVVLEARPGRVKRIQPVPLAHPRQRGHSEFVAIRDGLHADFGDRRDAPPTAGAGAAATSTPPWGADDWARRLAL</sequence>
<dbReference type="Pfam" id="PF00005">
    <property type="entry name" value="ABC_tran"/>
    <property type="match status" value="1"/>
</dbReference>
<keyword evidence="4" id="KW-0547">Nucleotide-binding</keyword>
<evidence type="ECO:0000256" key="2">
    <source>
        <dbReference type="ARBA" id="ARBA00022448"/>
    </source>
</evidence>
<dbReference type="PROSITE" id="PS00211">
    <property type="entry name" value="ABC_TRANSPORTER_1"/>
    <property type="match status" value="1"/>
</dbReference>
<comment type="similarity">
    <text evidence="1">Belongs to the ABC transporter superfamily.</text>
</comment>
<dbReference type="SMART" id="SM00382">
    <property type="entry name" value="AAA"/>
    <property type="match status" value="1"/>
</dbReference>
<dbReference type="OrthoDB" id="9783039at2"/>
<evidence type="ECO:0000259" key="6">
    <source>
        <dbReference type="PROSITE" id="PS50893"/>
    </source>
</evidence>
<dbReference type="InterPro" id="IPR017871">
    <property type="entry name" value="ABC_transporter-like_CS"/>
</dbReference>
<protein>
    <submittedName>
        <fullName evidence="7">ABC transporter ATP-binding protein</fullName>
    </submittedName>
</protein>
<dbReference type="InterPro" id="IPR003593">
    <property type="entry name" value="AAA+_ATPase"/>
</dbReference>
<comment type="caution">
    <text evidence="7">The sequence shown here is derived from an EMBL/GenBank/DDBJ whole genome shotgun (WGS) entry which is preliminary data.</text>
</comment>
<feature type="domain" description="ABC transporter" evidence="6">
    <location>
        <begin position="26"/>
        <end position="257"/>
    </location>
</feature>
<evidence type="ECO:0000313" key="8">
    <source>
        <dbReference type="Proteomes" id="UP000297729"/>
    </source>
</evidence>
<evidence type="ECO:0000256" key="1">
    <source>
        <dbReference type="ARBA" id="ARBA00005417"/>
    </source>
</evidence>
<dbReference type="EMBL" id="SPVG01000116">
    <property type="protein sequence ID" value="TFW22897.1"/>
    <property type="molecule type" value="Genomic_DNA"/>
</dbReference>
<evidence type="ECO:0000256" key="3">
    <source>
        <dbReference type="ARBA" id="ARBA00022475"/>
    </source>
</evidence>
<dbReference type="PANTHER" id="PTHR42788">
    <property type="entry name" value="TAURINE IMPORT ATP-BINDING PROTEIN-RELATED"/>
    <property type="match status" value="1"/>
</dbReference>
<keyword evidence="5 7" id="KW-0067">ATP-binding</keyword>
<dbReference type="GO" id="GO:0005524">
    <property type="term" value="F:ATP binding"/>
    <property type="evidence" value="ECO:0007669"/>
    <property type="project" value="UniProtKB-KW"/>
</dbReference>
<dbReference type="InterPro" id="IPR050166">
    <property type="entry name" value="ABC_transporter_ATP-bind"/>
</dbReference>
<evidence type="ECO:0000313" key="7">
    <source>
        <dbReference type="EMBL" id="TFW22897.1"/>
    </source>
</evidence>
<name>A0A4Y9SGF7_9BURK</name>
<keyword evidence="8" id="KW-1185">Reference proteome</keyword>
<evidence type="ECO:0000256" key="5">
    <source>
        <dbReference type="ARBA" id="ARBA00022840"/>
    </source>
</evidence>